<sequence length="324" mass="37139">MADKEQGYSISEKTLFHWASITKTFTGIAIMQLRDREKLKLSDPVIKYLPEITKFHNTYDNTNHITIENLLTHSAGFRMSSFPFKTKSWQPHEPAEFSQLVAMMPYSEIKFNPGSQYSYSNLGINFLGEIIKRVTGDSVDSYIDKNIFKPLGMHHAYFNATPYHLSKYRSNNYAFENGKLIAGGPEFNTGVTSANGGINAPIIDMAKYVSFLIGEQDNPTYENVLKRTSLLEMWQPKFNTGANKSRHIGLTFFIRQHFNQTYIGHTGSQKNFYSSMFINPEAQTGHLFVYNTSKLIPDETGKTMAMTMPIYREMQMKLFNLMKK</sequence>
<evidence type="ECO:0000313" key="3">
    <source>
        <dbReference type="Proteomes" id="UP000033434"/>
    </source>
</evidence>
<accession>A0A0F6AAL4</accession>
<dbReference type="InterPro" id="IPR012338">
    <property type="entry name" value="Beta-lactam/transpept-like"/>
</dbReference>
<feature type="domain" description="Beta-lactamase-related" evidence="1">
    <location>
        <begin position="2"/>
        <end position="303"/>
    </location>
</feature>
<dbReference type="EMBL" id="AUXW01000164">
    <property type="protein sequence ID" value="KKE82424.1"/>
    <property type="molecule type" value="Genomic_DNA"/>
</dbReference>
<dbReference type="SUPFAM" id="SSF56601">
    <property type="entry name" value="beta-lactamase/transpeptidase-like"/>
    <property type="match status" value="1"/>
</dbReference>
<name>A0A0F6AAL4_9GAMM</name>
<dbReference type="InterPro" id="IPR050789">
    <property type="entry name" value="Diverse_Enzym_Activities"/>
</dbReference>
<dbReference type="InterPro" id="IPR001466">
    <property type="entry name" value="Beta-lactam-related"/>
</dbReference>
<dbReference type="Gene3D" id="3.40.710.10">
    <property type="entry name" value="DD-peptidase/beta-lactamase superfamily"/>
    <property type="match status" value="1"/>
</dbReference>
<evidence type="ECO:0000313" key="2">
    <source>
        <dbReference type="EMBL" id="KKE82424.1"/>
    </source>
</evidence>
<comment type="caution">
    <text evidence="2">The sequence shown here is derived from an EMBL/GenBank/DDBJ whole genome shotgun (WGS) entry which is preliminary data.</text>
</comment>
<gene>
    <name evidence="2" type="ORF">N479_18595</name>
</gene>
<dbReference type="PATRIC" id="fig|1129367.4.peg.3708"/>
<proteinExistence type="predicted"/>
<evidence type="ECO:0000259" key="1">
    <source>
        <dbReference type="Pfam" id="PF00144"/>
    </source>
</evidence>
<protein>
    <recommendedName>
        <fullName evidence="1">Beta-lactamase-related domain-containing protein</fullName>
    </recommendedName>
</protein>
<organism evidence="2 3">
    <name type="scientific">Pseudoalteromonas luteoviolacea S4054</name>
    <dbReference type="NCBI Taxonomy" id="1129367"/>
    <lineage>
        <taxon>Bacteria</taxon>
        <taxon>Pseudomonadati</taxon>
        <taxon>Pseudomonadota</taxon>
        <taxon>Gammaproteobacteria</taxon>
        <taxon>Alteromonadales</taxon>
        <taxon>Pseudoalteromonadaceae</taxon>
        <taxon>Pseudoalteromonas</taxon>
    </lineage>
</organism>
<reference evidence="2 3" key="1">
    <citation type="journal article" date="2015" name="BMC Genomics">
        <title>Genome mining reveals unlocked bioactive potential of marine Gram-negative bacteria.</title>
        <authorList>
            <person name="Machado H."/>
            <person name="Sonnenschein E.C."/>
            <person name="Melchiorsen J."/>
            <person name="Gram L."/>
        </authorList>
    </citation>
    <scope>NUCLEOTIDE SEQUENCE [LARGE SCALE GENOMIC DNA]</scope>
    <source>
        <strain evidence="2 3">S4054</strain>
    </source>
</reference>
<dbReference type="PANTHER" id="PTHR43283">
    <property type="entry name" value="BETA-LACTAMASE-RELATED"/>
    <property type="match status" value="1"/>
</dbReference>
<dbReference type="AlphaFoldDB" id="A0A0F6AAL4"/>
<dbReference type="Pfam" id="PF00144">
    <property type="entry name" value="Beta-lactamase"/>
    <property type="match status" value="1"/>
</dbReference>
<dbReference type="Proteomes" id="UP000033434">
    <property type="component" value="Unassembled WGS sequence"/>
</dbReference>